<dbReference type="Pfam" id="PF08448">
    <property type="entry name" value="PAS_4"/>
    <property type="match status" value="1"/>
</dbReference>
<dbReference type="Pfam" id="PF02518">
    <property type="entry name" value="HATPase_c"/>
    <property type="match status" value="1"/>
</dbReference>
<dbReference type="Pfam" id="PF00512">
    <property type="entry name" value="HisKA"/>
    <property type="match status" value="1"/>
</dbReference>
<dbReference type="SUPFAM" id="SSF52172">
    <property type="entry name" value="CheY-like"/>
    <property type="match status" value="1"/>
</dbReference>
<dbReference type="PROSITE" id="PS50113">
    <property type="entry name" value="PAC"/>
    <property type="match status" value="1"/>
</dbReference>
<evidence type="ECO:0000256" key="1">
    <source>
        <dbReference type="ARBA" id="ARBA00000085"/>
    </source>
</evidence>
<dbReference type="InterPro" id="IPR000014">
    <property type="entry name" value="PAS"/>
</dbReference>
<dbReference type="SMART" id="SM00448">
    <property type="entry name" value="REC"/>
    <property type="match status" value="1"/>
</dbReference>
<dbReference type="FunFam" id="1.10.287.130:FF:000002">
    <property type="entry name" value="Two-component osmosensing histidine kinase"/>
    <property type="match status" value="1"/>
</dbReference>
<dbReference type="CDD" id="cd16922">
    <property type="entry name" value="HATPase_EvgS-ArcB-TorS-like"/>
    <property type="match status" value="1"/>
</dbReference>
<dbReference type="SUPFAM" id="SSF55874">
    <property type="entry name" value="ATPase domain of HSP90 chaperone/DNA topoisomerase II/histidine kinase"/>
    <property type="match status" value="1"/>
</dbReference>
<keyword evidence="9" id="KW-0418">Kinase</keyword>
<evidence type="ECO:0000256" key="5">
    <source>
        <dbReference type="ARBA" id="ARBA00022553"/>
    </source>
</evidence>
<dbReference type="SMART" id="SM00388">
    <property type="entry name" value="HisKA"/>
    <property type="match status" value="1"/>
</dbReference>
<evidence type="ECO:0000256" key="2">
    <source>
        <dbReference type="ARBA" id="ARBA00004651"/>
    </source>
</evidence>
<dbReference type="InterPro" id="IPR005467">
    <property type="entry name" value="His_kinase_dom"/>
</dbReference>
<dbReference type="SUPFAM" id="SSF47226">
    <property type="entry name" value="Histidine-containing phosphotransfer domain, HPT domain"/>
    <property type="match status" value="1"/>
</dbReference>
<reference evidence="22" key="1">
    <citation type="submission" date="2017-06" db="EMBL/GenBank/DDBJ databases">
        <authorList>
            <person name="Varghese N."/>
            <person name="Submissions S."/>
        </authorList>
    </citation>
    <scope>NUCLEOTIDE SEQUENCE [LARGE SCALE GENOMIC DNA]</scope>
    <source>
        <strain evidence="22">DSM 11116</strain>
    </source>
</reference>
<evidence type="ECO:0000256" key="4">
    <source>
        <dbReference type="ARBA" id="ARBA00022475"/>
    </source>
</evidence>
<dbReference type="Pfam" id="PF13426">
    <property type="entry name" value="PAS_9"/>
    <property type="match status" value="1"/>
</dbReference>
<dbReference type="EMBL" id="FYEW01000004">
    <property type="protein sequence ID" value="SNC77691.1"/>
    <property type="molecule type" value="Genomic_DNA"/>
</dbReference>
<dbReference type="InterPro" id="IPR036097">
    <property type="entry name" value="HisK_dim/P_sf"/>
</dbReference>
<evidence type="ECO:0000256" key="12">
    <source>
        <dbReference type="ARBA" id="ARBA00023012"/>
    </source>
</evidence>
<dbReference type="EC" id="2.7.13.3" evidence="3"/>
<evidence type="ECO:0000259" key="19">
    <source>
        <dbReference type="PROSITE" id="PS50112"/>
    </source>
</evidence>
<dbReference type="NCBIfam" id="TIGR00229">
    <property type="entry name" value="sensory_box"/>
    <property type="match status" value="2"/>
</dbReference>
<gene>
    <name evidence="21" type="ORF">SAMN06265337_4292</name>
</gene>
<evidence type="ECO:0000256" key="15">
    <source>
        <dbReference type="ARBA" id="ARBA00068150"/>
    </source>
</evidence>
<evidence type="ECO:0000259" key="17">
    <source>
        <dbReference type="PROSITE" id="PS50109"/>
    </source>
</evidence>
<dbReference type="InterPro" id="IPR004358">
    <property type="entry name" value="Sig_transdc_His_kin-like_C"/>
</dbReference>
<dbReference type="AlphaFoldDB" id="A0A212UHQ1"/>
<dbReference type="RefSeq" id="WP_088845672.1">
    <property type="nucleotide sequence ID" value="NZ_FYEW01000004.1"/>
</dbReference>
<comment type="subcellular location">
    <subcellularLocation>
        <location evidence="2">Cell membrane</location>
        <topology evidence="2">Multi-pass membrane protein</topology>
    </subcellularLocation>
</comment>
<dbReference type="FunFam" id="3.30.565.10:FF:000010">
    <property type="entry name" value="Sensor histidine kinase RcsC"/>
    <property type="match status" value="1"/>
</dbReference>
<evidence type="ECO:0000256" key="6">
    <source>
        <dbReference type="ARBA" id="ARBA00022679"/>
    </source>
</evidence>
<keyword evidence="12" id="KW-0902">Two-component regulatory system</keyword>
<feature type="modified residue" description="4-aspartylphosphate" evidence="16">
    <location>
        <position position="763"/>
    </location>
</feature>
<dbReference type="GO" id="GO:0000155">
    <property type="term" value="F:phosphorelay sensor kinase activity"/>
    <property type="evidence" value="ECO:0007669"/>
    <property type="project" value="InterPro"/>
</dbReference>
<evidence type="ECO:0000256" key="14">
    <source>
        <dbReference type="ARBA" id="ARBA00064003"/>
    </source>
</evidence>
<keyword evidence="22" id="KW-1185">Reference proteome</keyword>
<dbReference type="PROSITE" id="PS50110">
    <property type="entry name" value="RESPONSE_REGULATORY"/>
    <property type="match status" value="1"/>
</dbReference>
<name>A0A212UHQ1_9BACT</name>
<evidence type="ECO:0000256" key="3">
    <source>
        <dbReference type="ARBA" id="ARBA00012438"/>
    </source>
</evidence>
<evidence type="ECO:0000256" key="10">
    <source>
        <dbReference type="ARBA" id="ARBA00022840"/>
    </source>
</evidence>
<keyword evidence="8" id="KW-0547">Nucleotide-binding</keyword>
<dbReference type="Gene3D" id="1.20.120.160">
    <property type="entry name" value="HPT domain"/>
    <property type="match status" value="1"/>
</dbReference>
<dbReference type="PANTHER" id="PTHR45339:SF1">
    <property type="entry name" value="HYBRID SIGNAL TRANSDUCTION HISTIDINE KINASE J"/>
    <property type="match status" value="1"/>
</dbReference>
<dbReference type="CDD" id="cd00130">
    <property type="entry name" value="PAS"/>
    <property type="match status" value="2"/>
</dbReference>
<evidence type="ECO:0000256" key="8">
    <source>
        <dbReference type="ARBA" id="ARBA00022741"/>
    </source>
</evidence>
<evidence type="ECO:0000313" key="21">
    <source>
        <dbReference type="EMBL" id="SNC77691.1"/>
    </source>
</evidence>
<dbReference type="PANTHER" id="PTHR45339">
    <property type="entry name" value="HYBRID SIGNAL TRANSDUCTION HISTIDINE KINASE J"/>
    <property type="match status" value="1"/>
</dbReference>
<accession>A0A212UHQ1</accession>
<dbReference type="InterPro" id="IPR013656">
    <property type="entry name" value="PAS_4"/>
</dbReference>
<evidence type="ECO:0000256" key="9">
    <source>
        <dbReference type="ARBA" id="ARBA00022777"/>
    </source>
</evidence>
<dbReference type="InterPro" id="IPR003661">
    <property type="entry name" value="HisK_dim/P_dom"/>
</dbReference>
<feature type="domain" description="PAC" evidence="20">
    <location>
        <begin position="386"/>
        <end position="438"/>
    </location>
</feature>
<dbReference type="CDD" id="cd00082">
    <property type="entry name" value="HisKA"/>
    <property type="match status" value="1"/>
</dbReference>
<dbReference type="Gene3D" id="3.40.50.2300">
    <property type="match status" value="1"/>
</dbReference>
<keyword evidence="13" id="KW-0472">Membrane</keyword>
<dbReference type="InterPro" id="IPR001610">
    <property type="entry name" value="PAC"/>
</dbReference>
<dbReference type="InterPro" id="IPR036890">
    <property type="entry name" value="HATPase_C_sf"/>
</dbReference>
<keyword evidence="10" id="KW-0067">ATP-binding</keyword>
<dbReference type="OrthoDB" id="9797097at2"/>
<dbReference type="Gene3D" id="3.30.450.20">
    <property type="entry name" value="PAS domain"/>
    <property type="match status" value="2"/>
</dbReference>
<dbReference type="SUPFAM" id="SSF47384">
    <property type="entry name" value="Homodimeric domain of signal transducing histidine kinase"/>
    <property type="match status" value="1"/>
</dbReference>
<keyword evidence="4" id="KW-1003">Cell membrane</keyword>
<protein>
    <recommendedName>
        <fullName evidence="15">Sensory/regulatory protein RpfC</fullName>
        <ecNumber evidence="3">2.7.13.3</ecNumber>
    </recommendedName>
</protein>
<keyword evidence="6" id="KW-0808">Transferase</keyword>
<dbReference type="Gene3D" id="1.10.287.130">
    <property type="match status" value="1"/>
</dbReference>
<dbReference type="InterPro" id="IPR035965">
    <property type="entry name" value="PAS-like_dom_sf"/>
</dbReference>
<feature type="domain" description="PAS" evidence="19">
    <location>
        <begin position="4"/>
        <end position="59"/>
    </location>
</feature>
<evidence type="ECO:0000256" key="13">
    <source>
        <dbReference type="ARBA" id="ARBA00023136"/>
    </source>
</evidence>
<feature type="domain" description="PAS" evidence="19">
    <location>
        <begin position="315"/>
        <end position="370"/>
    </location>
</feature>
<evidence type="ECO:0000259" key="18">
    <source>
        <dbReference type="PROSITE" id="PS50110"/>
    </source>
</evidence>
<dbReference type="PROSITE" id="PS50112">
    <property type="entry name" value="PAS"/>
    <property type="match status" value="2"/>
</dbReference>
<dbReference type="InterPro" id="IPR001789">
    <property type="entry name" value="Sig_transdc_resp-reg_receiver"/>
</dbReference>
<dbReference type="SMART" id="SM00387">
    <property type="entry name" value="HATPase_c"/>
    <property type="match status" value="1"/>
</dbReference>
<dbReference type="SUPFAM" id="SSF55785">
    <property type="entry name" value="PYP-like sensor domain (PAS domain)"/>
    <property type="match status" value="2"/>
</dbReference>
<dbReference type="PROSITE" id="PS50109">
    <property type="entry name" value="HIS_KIN"/>
    <property type="match status" value="1"/>
</dbReference>
<dbReference type="GO" id="GO:0005524">
    <property type="term" value="F:ATP binding"/>
    <property type="evidence" value="ECO:0007669"/>
    <property type="project" value="UniProtKB-KW"/>
</dbReference>
<dbReference type="PRINTS" id="PR00344">
    <property type="entry name" value="BCTRLSENSOR"/>
</dbReference>
<dbReference type="CDD" id="cd17546">
    <property type="entry name" value="REC_hyHK_CKI1_RcsC-like"/>
    <property type="match status" value="1"/>
</dbReference>
<dbReference type="SMART" id="SM00091">
    <property type="entry name" value="PAS"/>
    <property type="match status" value="2"/>
</dbReference>
<dbReference type="Proteomes" id="UP000198131">
    <property type="component" value="Unassembled WGS sequence"/>
</dbReference>
<dbReference type="Pfam" id="PF00072">
    <property type="entry name" value="Response_reg"/>
    <property type="match status" value="1"/>
</dbReference>
<sequence>MKESEQKYRRLIEASQDVLVTINRQGHIIDTNEAAVTLTGVERTSLMGAGFFSLFTEPDRVKQAYREVVDNGTVSSVPFTIRHTNGTLTEVLFDGSVHKNELGEVLGAVIVVREAAEKNWATELGIANKELAFQHNEKEKRADELSIANEELAFQNNEKEKRAAELGIANEELAFQNDEKEKRAAELGIANKELAFQNDEKEKRAQELSVANKELAFQNDEKEKRAQELSVANTELAFQNDEKEKRAQELIIANAELAFQNDEKEKRAQELSIANIELAFQNDEKEKRAQELVIANKELAFQNDEKVKRAAELRVANYARGLIEASRDPLVTISPEGKITDMNQATVNITGMGREQLIGSDFFVYFTDPQMAREVYQEVFAKGTVADSPLTLRHKDGKLTDVLFNGSVYKNDEGSVLGVVIVARDVTDQKRIATELIEAKFAAERATVLAEDAQAKAESAVKAKQQFLSNMSHEIRTPMNAIIGFTKVVLKTELTDKQREYLTAIKLSGDTLIVLINDILDLAKVDAGKMTFEQIPFKLSASVSAMVHLFETKIQEKNLALVMDYDAKIPEVLVGDPVRLHQVILNLVSNAVKFTSEGTITVGVRMLVQDSEKVILEFSVTDTGIGIEEAKLSTVFDDFQQATSGTSRLYGGTGLGLAIVKNLVEPQGGTINVKSRVGVGSTFSFILSFGKTTEKADAELGLTIERETGLQDVKILVVEDIALNQLLMKTLLEDFGFAMDVAGNGKIALEKLRTTRYDIVLMDLQMPVMNGFEATEYIRNELHLTVPIIALTADVTTVDVEKCKAVGMNDYISKPIDDKLLYSKIIKYLKQVDSGQGTTEAGAELPATAPTCVNFDYLKRITKSDARMAEMIGLYLQEIPQLVQTMKKGIAEKDWIALKRATHSIIPTFATMGMDPEFESIAKSIQSMAVNLISVGDGASQETMTGLLTLFSKIETACAQAARELEDKLLALSQALGQAQVNK</sequence>
<dbReference type="InterPro" id="IPR000700">
    <property type="entry name" value="PAS-assoc_C"/>
</dbReference>
<dbReference type="InterPro" id="IPR011006">
    <property type="entry name" value="CheY-like_superfamily"/>
</dbReference>
<dbReference type="SMART" id="SM00086">
    <property type="entry name" value="PAC"/>
    <property type="match status" value="2"/>
</dbReference>
<evidence type="ECO:0000256" key="16">
    <source>
        <dbReference type="PROSITE-ProRule" id="PRU00169"/>
    </source>
</evidence>
<organism evidence="21 22">
    <name type="scientific">Hymenobacter gelipurpurascens</name>
    <dbReference type="NCBI Taxonomy" id="89968"/>
    <lineage>
        <taxon>Bacteria</taxon>
        <taxon>Pseudomonadati</taxon>
        <taxon>Bacteroidota</taxon>
        <taxon>Cytophagia</taxon>
        <taxon>Cytophagales</taxon>
        <taxon>Hymenobacteraceae</taxon>
        <taxon>Hymenobacter</taxon>
    </lineage>
</organism>
<dbReference type="Gene3D" id="3.30.565.10">
    <property type="entry name" value="Histidine kinase-like ATPase, C-terminal domain"/>
    <property type="match status" value="1"/>
</dbReference>
<proteinExistence type="predicted"/>
<keyword evidence="5 16" id="KW-0597">Phosphoprotein</keyword>
<evidence type="ECO:0000256" key="7">
    <source>
        <dbReference type="ARBA" id="ARBA00022692"/>
    </source>
</evidence>
<evidence type="ECO:0000313" key="22">
    <source>
        <dbReference type="Proteomes" id="UP000198131"/>
    </source>
</evidence>
<comment type="catalytic activity">
    <reaction evidence="1">
        <text>ATP + protein L-histidine = ADP + protein N-phospho-L-histidine.</text>
        <dbReference type="EC" id="2.7.13.3"/>
    </reaction>
</comment>
<feature type="domain" description="Histidine kinase" evidence="17">
    <location>
        <begin position="470"/>
        <end position="691"/>
    </location>
</feature>
<evidence type="ECO:0000259" key="20">
    <source>
        <dbReference type="PROSITE" id="PS50113"/>
    </source>
</evidence>
<keyword evidence="7" id="KW-0812">Transmembrane</keyword>
<feature type="domain" description="Response regulatory" evidence="18">
    <location>
        <begin position="714"/>
        <end position="829"/>
    </location>
</feature>
<dbReference type="GO" id="GO:0005886">
    <property type="term" value="C:plasma membrane"/>
    <property type="evidence" value="ECO:0007669"/>
    <property type="project" value="UniProtKB-SubCell"/>
</dbReference>
<keyword evidence="11" id="KW-1133">Transmembrane helix</keyword>
<evidence type="ECO:0000256" key="11">
    <source>
        <dbReference type="ARBA" id="ARBA00022989"/>
    </source>
</evidence>
<dbReference type="InterPro" id="IPR003594">
    <property type="entry name" value="HATPase_dom"/>
</dbReference>
<dbReference type="InterPro" id="IPR036641">
    <property type="entry name" value="HPT_dom_sf"/>
</dbReference>
<comment type="subunit">
    <text evidence="14">At low DSF concentrations, interacts with RpfF.</text>
</comment>